<accession>A0A317ZHN8</accession>
<evidence type="ECO:0000256" key="1">
    <source>
        <dbReference type="PROSITE-ProRule" id="PRU00339"/>
    </source>
</evidence>
<dbReference type="PANTHER" id="PTHR12558">
    <property type="entry name" value="CELL DIVISION CYCLE 16,23,27"/>
    <property type="match status" value="1"/>
</dbReference>
<comment type="caution">
    <text evidence="3">The sequence shown here is derived from an EMBL/GenBank/DDBJ whole genome shotgun (WGS) entry which is preliminary data.</text>
</comment>
<feature type="signal peptide" evidence="2">
    <location>
        <begin position="1"/>
        <end position="22"/>
    </location>
</feature>
<dbReference type="PANTHER" id="PTHR12558:SF13">
    <property type="entry name" value="CELL DIVISION CYCLE PROTEIN 27 HOMOLOG"/>
    <property type="match status" value="1"/>
</dbReference>
<sequence length="647" mass="71382">MRHRSSLIALLLLFSNALPGAAKQSRLQSYYNIAEGNYLIGDRSGAARGIEQCLRLDPEHAPSLALQSKLLLEQSEIEAALASAEAAIASAPEELEYQVLRALILGNLDRREDAMAQIDTVLAKAQPGSEHARTAQHLKGLLKMAEEKWDDAADAFQKTYGPQPEASDTGRQLATEAYLEKARTAPDIEGALAAIDQAIELYRGQTGRENLEALSRLEIKRAQLLAQAGETQQATTVLQQIVGEDPDNLEATVTLASLYANREEWLALEDLIEPISKNPALADIALYLKGRVALARDRVGTARARFEEALELNANRPTALQHALEFYRSICFERLKRRDEAIKSLKRAVDGGYVPETPDEAVHLGRLLLRQKDLDPLLPTLEKALLRGNTSAEGWALLGRAHIKKGRNELALSALNQSLDLEPEQAGILALRGSLLRKIGDLQGALVDYERAHQLEPSSPVLSYEQGLVLLQLGRIGEAEPFLRVAARKLTTHVTLDLLHASCAYTLGKYEEAAQSLQQYLHPQLEGDALKQFKANQSDTAAYLHTLLSGKKGIQISELATTSKSATLYNDYARGKASRKQVLDWAGRAETPEQARTQICAASYWLAQLERARAHSENLKELLHIAIETGSPENPEFQFARWQLKHD</sequence>
<dbReference type="InterPro" id="IPR011990">
    <property type="entry name" value="TPR-like_helical_dom_sf"/>
</dbReference>
<keyword evidence="2" id="KW-0732">Signal</keyword>
<dbReference type="Gene3D" id="1.25.40.10">
    <property type="entry name" value="Tetratricopeptide repeat domain"/>
    <property type="match status" value="4"/>
</dbReference>
<dbReference type="PROSITE" id="PS50005">
    <property type="entry name" value="TPR"/>
    <property type="match status" value="2"/>
</dbReference>
<keyword evidence="1" id="KW-0802">TPR repeat</keyword>
<dbReference type="Proteomes" id="UP000247099">
    <property type="component" value="Unassembled WGS sequence"/>
</dbReference>
<organism evidence="3 4">
    <name type="scientific">Coraliomargarita sinensis</name>
    <dbReference type="NCBI Taxonomy" id="2174842"/>
    <lineage>
        <taxon>Bacteria</taxon>
        <taxon>Pseudomonadati</taxon>
        <taxon>Verrucomicrobiota</taxon>
        <taxon>Opitutia</taxon>
        <taxon>Puniceicoccales</taxon>
        <taxon>Coraliomargaritaceae</taxon>
        <taxon>Coraliomargarita</taxon>
    </lineage>
</organism>
<feature type="repeat" description="TPR" evidence="1">
    <location>
        <begin position="426"/>
        <end position="459"/>
    </location>
</feature>
<protein>
    <submittedName>
        <fullName evidence="3">Uncharacterized protein</fullName>
    </submittedName>
</protein>
<name>A0A317ZHN8_9BACT</name>
<dbReference type="Pfam" id="PF13432">
    <property type="entry name" value="TPR_16"/>
    <property type="match status" value="4"/>
</dbReference>
<feature type="chain" id="PRO_5016401821" evidence="2">
    <location>
        <begin position="23"/>
        <end position="647"/>
    </location>
</feature>
<evidence type="ECO:0000313" key="4">
    <source>
        <dbReference type="Proteomes" id="UP000247099"/>
    </source>
</evidence>
<dbReference type="EMBL" id="QHJQ01000009">
    <property type="protein sequence ID" value="PXA03488.1"/>
    <property type="molecule type" value="Genomic_DNA"/>
</dbReference>
<reference evidence="3 4" key="1">
    <citation type="submission" date="2018-05" db="EMBL/GenBank/DDBJ databases">
        <title>Coraliomargarita sinensis sp. nov., isolated from a marine solar saltern.</title>
        <authorList>
            <person name="Zhou L.Y."/>
        </authorList>
    </citation>
    <scope>NUCLEOTIDE SEQUENCE [LARGE SCALE GENOMIC DNA]</scope>
    <source>
        <strain evidence="3 4">WN38</strain>
    </source>
</reference>
<dbReference type="AlphaFoldDB" id="A0A317ZHN8"/>
<evidence type="ECO:0000256" key="2">
    <source>
        <dbReference type="SAM" id="SignalP"/>
    </source>
</evidence>
<dbReference type="SMART" id="SM00028">
    <property type="entry name" value="TPR"/>
    <property type="match status" value="7"/>
</dbReference>
<dbReference type="InParanoid" id="A0A317ZHN8"/>
<proteinExistence type="predicted"/>
<feature type="repeat" description="TPR" evidence="1">
    <location>
        <begin position="392"/>
        <end position="425"/>
    </location>
</feature>
<keyword evidence="4" id="KW-1185">Reference proteome</keyword>
<dbReference type="SUPFAM" id="SSF48452">
    <property type="entry name" value="TPR-like"/>
    <property type="match status" value="1"/>
</dbReference>
<evidence type="ECO:0000313" key="3">
    <source>
        <dbReference type="EMBL" id="PXA03488.1"/>
    </source>
</evidence>
<gene>
    <name evidence="3" type="ORF">DDZ13_12420</name>
</gene>
<dbReference type="InterPro" id="IPR019734">
    <property type="entry name" value="TPR_rpt"/>
</dbReference>